<feature type="transmembrane region" description="Helical" evidence="1">
    <location>
        <begin position="160"/>
        <end position="190"/>
    </location>
</feature>
<keyword evidence="1" id="KW-1133">Transmembrane helix</keyword>
<dbReference type="Proteomes" id="UP000030905">
    <property type="component" value="Chromosome"/>
</dbReference>
<dbReference type="GeneID" id="93074851"/>
<reference evidence="4" key="2">
    <citation type="submission" date="2015-10" db="EMBL/GenBank/DDBJ databases">
        <title>Improved Draft Genome Sequence of Clostridium pasteurianum Strain ATCC 6013 (DSM 525) Using a Hybrid Next-Generation Sequencing Approach.</title>
        <authorList>
            <person name="Pyne M.E."/>
            <person name="Utturkar S.M."/>
            <person name="Brown S.D."/>
            <person name="Moo-Young M."/>
            <person name="Chung D.A."/>
            <person name="Chou P.C."/>
        </authorList>
    </citation>
    <scope>NUCLEOTIDE SEQUENCE</scope>
    <source>
        <strain evidence="4">ATCC 6013</strain>
    </source>
</reference>
<dbReference type="KEGG" id="cpae:CPAST_c27220"/>
<dbReference type="RefSeq" id="WP_003442740.1">
    <property type="nucleotide sequence ID" value="NZ_ANZB01000003.1"/>
</dbReference>
<accession>A0A0H3J5R1</accession>
<proteinExistence type="predicted"/>
<reference evidence="4 5" key="3">
    <citation type="journal article" name="Genome Announc.">
        <title>Improved Draft Genome Sequence of Clostridium pasteurianum Strain ATCC 6013 (DSM 525) Using a Hybrid Next-Generation Sequencing Approach.</title>
        <authorList>
            <person name="Pyne M.E."/>
            <person name="Utturkar S."/>
            <person name="Brown S.D."/>
            <person name="Moo-Young M."/>
            <person name="Chung D.A."/>
            <person name="Chou C.P."/>
        </authorList>
    </citation>
    <scope>NUCLEOTIDE SEQUENCE [LARGE SCALE GENOMIC DNA]</scope>
    <source>
        <strain evidence="4 5">ATCC 6013</strain>
    </source>
</reference>
<protein>
    <recommendedName>
        <fullName evidence="2">Glycerophosphoryl diester phosphodiesterase membrane domain-containing protein</fullName>
    </recommendedName>
</protein>
<feature type="transmembrane region" description="Helical" evidence="1">
    <location>
        <begin position="20"/>
        <end position="53"/>
    </location>
</feature>
<dbReference type="InterPro" id="IPR018476">
    <property type="entry name" value="GlyceroP-diester-Pdiesterase_M"/>
</dbReference>
<evidence type="ECO:0000313" key="5">
    <source>
        <dbReference type="Proteomes" id="UP000028042"/>
    </source>
</evidence>
<feature type="transmembrane region" description="Helical" evidence="1">
    <location>
        <begin position="211"/>
        <end position="228"/>
    </location>
</feature>
<evidence type="ECO:0000313" key="4">
    <source>
        <dbReference type="EMBL" id="KRU11214.1"/>
    </source>
</evidence>
<keyword evidence="6" id="KW-1185">Reference proteome</keyword>
<evidence type="ECO:0000313" key="6">
    <source>
        <dbReference type="Proteomes" id="UP000030905"/>
    </source>
</evidence>
<feature type="domain" description="Glycerophosphoryl diester phosphodiesterase membrane" evidence="2">
    <location>
        <begin position="161"/>
        <end position="305"/>
    </location>
</feature>
<evidence type="ECO:0000256" key="1">
    <source>
        <dbReference type="SAM" id="Phobius"/>
    </source>
</evidence>
<keyword evidence="1" id="KW-0472">Membrane</keyword>
<evidence type="ECO:0000259" key="2">
    <source>
        <dbReference type="Pfam" id="PF10110"/>
    </source>
</evidence>
<sequence length="329" mass="37846">MNIMNLSEIMDRSIEILKKYIKTIILFNLAYGVISFIAVVVLFVIGIILMFLFRDSLTSPIIFGIIFSILSLLGVSFFLSTNIGMIKISSQDFLGGKVYADEAIKISFRYIFKVFAIVICVFILFIPVMAILGTIIYYAYKGNELIFNSFDFYNPIEITLIITSVIILLVTAIIFLSYITWIIFSLHTLVIEKQSIFTSIKRSFQLVKGDFWKILGCIIIFSLSTFVIRLSLDSFLAVILSIFYMLLKFLSVEGDYVTFMGVIFVYARWPLSILSWLVISPVVTIMISLLYFNQRFKKEGYDILLKLKKIQQSEERNRTSESTEFNDTI</sequence>
<dbReference type="EMBL" id="CP009268">
    <property type="protein sequence ID" value="AJA52777.1"/>
    <property type="molecule type" value="Genomic_DNA"/>
</dbReference>
<dbReference type="Pfam" id="PF10110">
    <property type="entry name" value="GPDPase_memb"/>
    <property type="match status" value="1"/>
</dbReference>
<evidence type="ECO:0000313" key="3">
    <source>
        <dbReference type="EMBL" id="AJA52777.1"/>
    </source>
</evidence>
<keyword evidence="1" id="KW-0812">Transmembrane</keyword>
<feature type="transmembrane region" description="Helical" evidence="1">
    <location>
        <begin position="273"/>
        <end position="292"/>
    </location>
</feature>
<feature type="transmembrane region" description="Helical" evidence="1">
    <location>
        <begin position="114"/>
        <end position="140"/>
    </location>
</feature>
<dbReference type="Proteomes" id="UP000028042">
    <property type="component" value="Unassembled WGS sequence"/>
</dbReference>
<name>A0A0H3J5R1_CLOPA</name>
<feature type="transmembrane region" description="Helical" evidence="1">
    <location>
        <begin position="59"/>
        <end position="79"/>
    </location>
</feature>
<dbReference type="AlphaFoldDB" id="A0A0H3J5R1"/>
<dbReference type="EMBL" id="JPGY02000001">
    <property type="protein sequence ID" value="KRU11214.1"/>
    <property type="molecule type" value="Genomic_DNA"/>
</dbReference>
<dbReference type="PATRIC" id="fig|1262449.3.peg.1166"/>
<dbReference type="eggNOG" id="ENOG5032DKE">
    <property type="taxonomic scope" value="Bacteria"/>
</dbReference>
<dbReference type="KEGG" id="cpat:CLPA_c27220"/>
<reference evidence="3 6" key="1">
    <citation type="journal article" date="2015" name="Genome Announc.">
        <title>Complete Genome Sequence of the Nitrogen-Fixing and Solvent-Producing Clostridium pasteurianum DSM 525.</title>
        <authorList>
            <person name="Poehlein A."/>
            <person name="Grosse-Honebrink A."/>
            <person name="Zhang Y."/>
            <person name="Minton N.P."/>
            <person name="Daniel R."/>
        </authorList>
    </citation>
    <scope>NUCLEOTIDE SEQUENCE [LARGE SCALE GENOMIC DNA]</scope>
    <source>
        <strain evidence="3">DSM 525</strain>
        <strain evidence="6">DSM 525 / ATCC 6013</strain>
    </source>
</reference>
<gene>
    <name evidence="3" type="ORF">CLPA_c27220</name>
    <name evidence="4" type="ORF">CP6013_00461</name>
</gene>
<organism evidence="3 6">
    <name type="scientific">Clostridium pasteurianum DSM 525 = ATCC 6013</name>
    <dbReference type="NCBI Taxonomy" id="1262449"/>
    <lineage>
        <taxon>Bacteria</taxon>
        <taxon>Bacillati</taxon>
        <taxon>Bacillota</taxon>
        <taxon>Clostridia</taxon>
        <taxon>Eubacteriales</taxon>
        <taxon>Clostridiaceae</taxon>
        <taxon>Clostridium</taxon>
    </lineage>
</organism>
<feature type="transmembrane region" description="Helical" evidence="1">
    <location>
        <begin position="234"/>
        <end position="252"/>
    </location>
</feature>